<feature type="compositionally biased region" description="Polar residues" evidence="1">
    <location>
        <begin position="368"/>
        <end position="377"/>
    </location>
</feature>
<feature type="compositionally biased region" description="Basic and acidic residues" evidence="1">
    <location>
        <begin position="216"/>
        <end position="242"/>
    </location>
</feature>
<dbReference type="AlphaFoldDB" id="A0A024FZF5"/>
<feature type="compositionally biased region" description="Low complexity" evidence="1">
    <location>
        <begin position="266"/>
        <end position="276"/>
    </location>
</feature>
<sequence>MSSAVNSVQDEEEQVLVAVYPKQNNVMVVQVPKRLCISDLEKCLAQEYHAVFPEKSSLKTNAVRILKCIPTVNSVENRYAMMFPELKTFSDPTQNASCFVDLAKNVQVGNAFHQMERVYVIEEVHVNEPQALIQLSEENTIEIGPSKVVEPVLKNKKRPSETVVASDTAEAEVKVIDSASGATIQPKKKARNLKEKSKATQGTTEPIKVKKQIASKKKDTIKSSVAEKAKDTEESEQKQSLDKKKKVKTAKEIKLDALRTDEKQKSSQNVISSSNSPEVTEIEESPHKIPKKKPARRAKNEQGATKLATPSIPSGKVAFNDGANKSNEKSVESFKQTTTLASKPKAMKREFQEILLAAQERIARDKLQNLQDITSPPSEEAKAVPEKAQTTVQSQPVNGSDSESTSEEDTQPEPQREKQDLPSMSSSTETSEDEFNYSQKLLADLTQSAEAPPMPIVPSKPTTKTSKVTKAKKNREQKLQEEMELLSKNLRKLQKAQAESADSVLSPPLSKNQFSLDQVAVGKLTRSTKNPFTSTTESKATKVPKSRAKKTAS</sequence>
<comment type="caution">
    <text evidence="2">The sequence shown here is derived from an EMBL/GenBank/DDBJ whole genome shotgun (WGS) entry which is preliminary data.</text>
</comment>
<accession>A0A024FZF5</accession>
<feature type="compositionally biased region" description="Polar residues" evidence="1">
    <location>
        <begin position="388"/>
        <end position="399"/>
    </location>
</feature>
<feature type="compositionally biased region" description="Basic and acidic residues" evidence="1">
    <location>
        <begin position="249"/>
        <end position="265"/>
    </location>
</feature>
<feature type="region of interest" description="Disordered" evidence="1">
    <location>
        <begin position="494"/>
        <end position="553"/>
    </location>
</feature>
<evidence type="ECO:0000256" key="1">
    <source>
        <dbReference type="SAM" id="MobiDB-lite"/>
    </source>
</evidence>
<feature type="compositionally biased region" description="Basic residues" evidence="1">
    <location>
        <begin position="542"/>
        <end position="553"/>
    </location>
</feature>
<feature type="compositionally biased region" description="Basic residues" evidence="1">
    <location>
        <begin position="288"/>
        <end position="297"/>
    </location>
</feature>
<protein>
    <submittedName>
        <fullName evidence="2">Uncharacterized protein</fullName>
    </submittedName>
</protein>
<organism evidence="2 3">
    <name type="scientific">Albugo candida</name>
    <dbReference type="NCBI Taxonomy" id="65357"/>
    <lineage>
        <taxon>Eukaryota</taxon>
        <taxon>Sar</taxon>
        <taxon>Stramenopiles</taxon>
        <taxon>Oomycota</taxon>
        <taxon>Peronosporomycetes</taxon>
        <taxon>Albuginales</taxon>
        <taxon>Albuginaceae</taxon>
        <taxon>Albugo</taxon>
    </lineage>
</organism>
<feature type="region of interest" description="Disordered" evidence="1">
    <location>
        <begin position="181"/>
        <end position="347"/>
    </location>
</feature>
<proteinExistence type="predicted"/>
<dbReference type="Proteomes" id="UP000053237">
    <property type="component" value="Unassembled WGS sequence"/>
</dbReference>
<gene>
    <name evidence="2" type="ORF">BN9_007480</name>
</gene>
<dbReference type="OrthoDB" id="167655at2759"/>
<feature type="compositionally biased region" description="Polar residues" evidence="1">
    <location>
        <begin position="525"/>
        <end position="538"/>
    </location>
</feature>
<reference evidence="2 3" key="1">
    <citation type="submission" date="2012-05" db="EMBL/GenBank/DDBJ databases">
        <title>Recombination and specialization in a pathogen metapopulation.</title>
        <authorList>
            <person name="Gardiner A."/>
            <person name="Kemen E."/>
            <person name="Schultz-Larsen T."/>
            <person name="MacLean D."/>
            <person name="Van Oosterhout C."/>
            <person name="Jones J.D.G."/>
        </authorList>
    </citation>
    <scope>NUCLEOTIDE SEQUENCE [LARGE SCALE GENOMIC DNA]</scope>
    <source>
        <strain evidence="2 3">Ac Nc2</strain>
    </source>
</reference>
<dbReference type="InParanoid" id="A0A024FZF5"/>
<name>A0A024FZF5_9STRA</name>
<keyword evidence="3" id="KW-1185">Reference proteome</keyword>
<evidence type="ECO:0000313" key="3">
    <source>
        <dbReference type="Proteomes" id="UP000053237"/>
    </source>
</evidence>
<feature type="region of interest" description="Disordered" evidence="1">
    <location>
        <begin position="367"/>
        <end position="476"/>
    </location>
</feature>
<dbReference type="EMBL" id="CAIX01000004">
    <property type="protein sequence ID" value="CCI39964.1"/>
    <property type="molecule type" value="Genomic_DNA"/>
</dbReference>
<evidence type="ECO:0000313" key="2">
    <source>
        <dbReference type="EMBL" id="CCI39964.1"/>
    </source>
</evidence>